<dbReference type="InterPro" id="IPR017871">
    <property type="entry name" value="ABC_transporter-like_CS"/>
</dbReference>
<dbReference type="OrthoDB" id="9781337at2"/>
<dbReference type="InterPro" id="IPR050763">
    <property type="entry name" value="ABC_transporter_ATP-binding"/>
</dbReference>
<dbReference type="SUPFAM" id="SSF52540">
    <property type="entry name" value="P-loop containing nucleoside triphosphate hydrolases"/>
    <property type="match status" value="1"/>
</dbReference>
<dbReference type="PANTHER" id="PTHR42711:SF1">
    <property type="entry name" value="ABC-TRANSPORT PROTEIN, ATP-BINDING COMPONENT"/>
    <property type="match status" value="1"/>
</dbReference>
<accession>A0A4V2UIV4</accession>
<reference evidence="5 6" key="1">
    <citation type="submission" date="2019-03" db="EMBL/GenBank/DDBJ databases">
        <title>Genomic Encyclopedia of Archaeal and Bacterial Type Strains, Phase II (KMG-II): from individual species to whole genera.</title>
        <authorList>
            <person name="Goeker M."/>
        </authorList>
    </citation>
    <scope>NUCLEOTIDE SEQUENCE [LARGE SCALE GENOMIC DNA]</scope>
    <source>
        <strain evidence="5 6">DSM 15388</strain>
    </source>
</reference>
<keyword evidence="6" id="KW-1185">Reference proteome</keyword>
<protein>
    <submittedName>
        <fullName evidence="5">ABC-2 type transport system ATP-binding protein</fullName>
    </submittedName>
</protein>
<dbReference type="EMBL" id="SLZR01000019">
    <property type="protein sequence ID" value="TCS37590.1"/>
    <property type="molecule type" value="Genomic_DNA"/>
</dbReference>
<keyword evidence="1" id="KW-0813">Transport</keyword>
<evidence type="ECO:0000256" key="1">
    <source>
        <dbReference type="ARBA" id="ARBA00022448"/>
    </source>
</evidence>
<keyword evidence="3 5" id="KW-0067">ATP-binding</keyword>
<dbReference type="InterPro" id="IPR003439">
    <property type="entry name" value="ABC_transporter-like_ATP-bd"/>
</dbReference>
<comment type="caution">
    <text evidence="5">The sequence shown here is derived from an EMBL/GenBank/DDBJ whole genome shotgun (WGS) entry which is preliminary data.</text>
</comment>
<dbReference type="Proteomes" id="UP000295793">
    <property type="component" value="Unassembled WGS sequence"/>
</dbReference>
<keyword evidence="2" id="KW-0547">Nucleotide-binding</keyword>
<dbReference type="PANTHER" id="PTHR42711">
    <property type="entry name" value="ABC TRANSPORTER ATP-BINDING PROTEIN"/>
    <property type="match status" value="1"/>
</dbReference>
<dbReference type="RefSeq" id="WP_132703291.1">
    <property type="nucleotide sequence ID" value="NZ_SLZR01000019.1"/>
</dbReference>
<dbReference type="Pfam" id="PF00005">
    <property type="entry name" value="ABC_tran"/>
    <property type="match status" value="1"/>
</dbReference>
<dbReference type="PROSITE" id="PS50893">
    <property type="entry name" value="ABC_TRANSPORTER_2"/>
    <property type="match status" value="1"/>
</dbReference>
<sequence length="327" mass="36782">MDTVIECSALKKEFKINKRPKGFLGHMANLIVPKFEYKQAVSDISFRINRGDAVGFIGANGAGKSTTIKMLTGILAPTEGSITALGVHPQKDRKQYVAKIGAVFGQKSQLSWDLPVLDSFYLLQKIYQIPDQQFNQTLEQFTDILDMSGFIEQPVRQLSLGQRMRADIAASLLHKPELVFFDEPTIGLDVVAKEKIREFVRYLNREMQVTVIFTTHDMQDIEQVCQRLIIIDKGRKLYDGTVEGIKSTFGNEKKLIVQFESPACVYSIPGVSQKLKPNHVIEFSFSSDQVAVKDLVQALLAEHAVLDISITEQGIEQIIREIYEKGI</sequence>
<evidence type="ECO:0000256" key="2">
    <source>
        <dbReference type="ARBA" id="ARBA00022741"/>
    </source>
</evidence>
<dbReference type="Gene3D" id="3.40.50.300">
    <property type="entry name" value="P-loop containing nucleotide triphosphate hydrolases"/>
    <property type="match status" value="1"/>
</dbReference>
<dbReference type="SMART" id="SM00382">
    <property type="entry name" value="AAA"/>
    <property type="match status" value="1"/>
</dbReference>
<dbReference type="InterPro" id="IPR003593">
    <property type="entry name" value="AAA+_ATPase"/>
</dbReference>
<dbReference type="GO" id="GO:0016887">
    <property type="term" value="F:ATP hydrolysis activity"/>
    <property type="evidence" value="ECO:0007669"/>
    <property type="project" value="InterPro"/>
</dbReference>
<name>A0A4V2UIV4_9GAMM</name>
<dbReference type="GO" id="GO:0005524">
    <property type="term" value="F:ATP binding"/>
    <property type="evidence" value="ECO:0007669"/>
    <property type="project" value="UniProtKB-KW"/>
</dbReference>
<feature type="domain" description="ABC transporter" evidence="4">
    <location>
        <begin position="25"/>
        <end position="258"/>
    </location>
</feature>
<proteinExistence type="predicted"/>
<dbReference type="PROSITE" id="PS00211">
    <property type="entry name" value="ABC_TRANSPORTER_1"/>
    <property type="match status" value="1"/>
</dbReference>
<gene>
    <name evidence="5" type="ORF">BCF53_11912</name>
</gene>
<evidence type="ECO:0000259" key="4">
    <source>
        <dbReference type="PROSITE" id="PS50893"/>
    </source>
</evidence>
<evidence type="ECO:0000313" key="5">
    <source>
        <dbReference type="EMBL" id="TCS37590.1"/>
    </source>
</evidence>
<organism evidence="5 6">
    <name type="scientific">Reinekea marinisedimentorum</name>
    <dbReference type="NCBI Taxonomy" id="230495"/>
    <lineage>
        <taxon>Bacteria</taxon>
        <taxon>Pseudomonadati</taxon>
        <taxon>Pseudomonadota</taxon>
        <taxon>Gammaproteobacteria</taxon>
        <taxon>Oceanospirillales</taxon>
        <taxon>Saccharospirillaceae</taxon>
        <taxon>Reinekea</taxon>
    </lineage>
</organism>
<dbReference type="InterPro" id="IPR027417">
    <property type="entry name" value="P-loop_NTPase"/>
</dbReference>
<evidence type="ECO:0000256" key="3">
    <source>
        <dbReference type="ARBA" id="ARBA00022840"/>
    </source>
</evidence>
<dbReference type="AlphaFoldDB" id="A0A4V2UIV4"/>
<evidence type="ECO:0000313" key="6">
    <source>
        <dbReference type="Proteomes" id="UP000295793"/>
    </source>
</evidence>